<organism evidence="1 2">
    <name type="scientific">Microbulbifer bruguierae</name>
    <dbReference type="NCBI Taxonomy" id="3029061"/>
    <lineage>
        <taxon>Bacteria</taxon>
        <taxon>Pseudomonadati</taxon>
        <taxon>Pseudomonadota</taxon>
        <taxon>Gammaproteobacteria</taxon>
        <taxon>Cellvibrionales</taxon>
        <taxon>Microbulbiferaceae</taxon>
        <taxon>Microbulbifer</taxon>
    </lineage>
</organism>
<dbReference type="PROSITE" id="PS51365">
    <property type="entry name" value="RENAL_DIPEPTIDASE_2"/>
    <property type="match status" value="1"/>
</dbReference>
<dbReference type="PANTHER" id="PTHR10443">
    <property type="entry name" value="MICROSOMAL DIPEPTIDASE"/>
    <property type="match status" value="1"/>
</dbReference>
<dbReference type="Proteomes" id="UP001236500">
    <property type="component" value="Chromosome"/>
</dbReference>
<evidence type="ECO:0000313" key="1">
    <source>
        <dbReference type="EMBL" id="WGL15217.1"/>
    </source>
</evidence>
<protein>
    <submittedName>
        <fullName evidence="1">Dipeptidase</fullName>
    </submittedName>
</protein>
<dbReference type="CDD" id="cd01301">
    <property type="entry name" value="rDP_like"/>
    <property type="match status" value="1"/>
</dbReference>
<dbReference type="Gene3D" id="3.20.20.140">
    <property type="entry name" value="Metal-dependent hydrolases"/>
    <property type="match status" value="1"/>
</dbReference>
<dbReference type="PANTHER" id="PTHR10443:SF12">
    <property type="entry name" value="DIPEPTIDASE"/>
    <property type="match status" value="1"/>
</dbReference>
<evidence type="ECO:0000313" key="2">
    <source>
        <dbReference type="Proteomes" id="UP001236500"/>
    </source>
</evidence>
<dbReference type="SUPFAM" id="SSF51556">
    <property type="entry name" value="Metallo-dependent hydrolases"/>
    <property type="match status" value="1"/>
</dbReference>
<dbReference type="RefSeq" id="WP_280317836.1">
    <property type="nucleotide sequence ID" value="NZ_CP118605.1"/>
</dbReference>
<proteinExistence type="predicted"/>
<dbReference type="EMBL" id="CP118605">
    <property type="protein sequence ID" value="WGL15217.1"/>
    <property type="molecule type" value="Genomic_DNA"/>
</dbReference>
<dbReference type="InterPro" id="IPR032466">
    <property type="entry name" value="Metal_Hydrolase"/>
</dbReference>
<accession>A0ABY8NAV2</accession>
<gene>
    <name evidence="1" type="ORF">PVT68_10565</name>
</gene>
<dbReference type="Gene3D" id="1.10.287.650">
    <property type="entry name" value="L27 domain"/>
    <property type="match status" value="1"/>
</dbReference>
<dbReference type="InterPro" id="IPR008257">
    <property type="entry name" value="Pept_M19"/>
</dbReference>
<dbReference type="Pfam" id="PF01244">
    <property type="entry name" value="Peptidase_M19"/>
    <property type="match status" value="1"/>
</dbReference>
<sequence length="447" mass="48737">MYKKLNIALCVTGALLAGCAREDGAPVAVETVESIESIESAAPETVETFHQRLLTMDTHVDLDVSNFTDDVNYTQGLQTQVDLAKLEQGGLDAIWFSVYTGQGELSEEGYAAALANALAKFEAVHRLTDEIAPDRIGFATTAEEVKALTDAGKLVALIGVENAYPLGTNISLVQDFYDRGARYMSLAHNGHSQFADSNTGESDGVWLHNGLSDLGRELVEEMNRVGIIIDLSHPSKLANMQTLELTKAPVIASHSSARAMNDHSRNLDDEELMAIKENGGVVQTVAFAAYLNGEKYDAWKNKAFEIMAREAQSSGFKMLDWSEVAKLDHDARHEYMHGFMQLRAQVAPIVEKEVDPVTPPVNVQDFVDHIDYLVQKIGIEHVGISSDFDGGGGVSGWNDASETATVTEELLKRNYTEEEIGLLWSGNLMRVMGEVQAVAASLQKSEG</sequence>
<keyword evidence="2" id="KW-1185">Reference proteome</keyword>
<reference evidence="1 2" key="1">
    <citation type="submission" date="2023-02" db="EMBL/GenBank/DDBJ databases">
        <title>Description and genomic characterization of Microbulbifer bruguierae sp. nov., isolated from the sediment of mangrove plant Bruguiera sexangula.</title>
        <authorList>
            <person name="Long M."/>
        </authorList>
    </citation>
    <scope>NUCLEOTIDE SEQUENCE [LARGE SCALE GENOMIC DNA]</scope>
    <source>
        <strain evidence="1 2">H12</strain>
    </source>
</reference>
<name>A0ABY8NAV2_9GAMM</name>
<dbReference type="PROSITE" id="PS51257">
    <property type="entry name" value="PROKAR_LIPOPROTEIN"/>
    <property type="match status" value="1"/>
</dbReference>